<evidence type="ECO:0000256" key="4">
    <source>
        <dbReference type="ARBA" id="ARBA00022597"/>
    </source>
</evidence>
<feature type="transmembrane region" description="Helical" evidence="9">
    <location>
        <begin position="164"/>
        <end position="182"/>
    </location>
</feature>
<evidence type="ECO:0000256" key="1">
    <source>
        <dbReference type="ARBA" id="ARBA00004429"/>
    </source>
</evidence>
<keyword evidence="3" id="KW-1003">Cell membrane</keyword>
<dbReference type="NCBIfam" id="TIGR01427">
    <property type="entry name" value="PTS_IIC_fructo"/>
    <property type="match status" value="1"/>
</dbReference>
<keyword evidence="12" id="KW-1185">Reference proteome</keyword>
<feature type="transmembrane region" description="Helical" evidence="9">
    <location>
        <begin position="20"/>
        <end position="39"/>
    </location>
</feature>
<evidence type="ECO:0000256" key="7">
    <source>
        <dbReference type="ARBA" id="ARBA00022989"/>
    </source>
</evidence>
<dbReference type="InterPro" id="IPR006327">
    <property type="entry name" value="PTS_IIC_fruc"/>
</dbReference>
<keyword evidence="5" id="KW-0598">Phosphotransferase system</keyword>
<feature type="transmembrane region" description="Helical" evidence="9">
    <location>
        <begin position="239"/>
        <end position="259"/>
    </location>
</feature>
<feature type="transmembrane region" description="Helical" evidence="9">
    <location>
        <begin position="51"/>
        <end position="72"/>
    </location>
</feature>
<evidence type="ECO:0000259" key="10">
    <source>
        <dbReference type="PROSITE" id="PS51104"/>
    </source>
</evidence>
<keyword evidence="2" id="KW-0813">Transport</keyword>
<feature type="transmembrane region" description="Helical" evidence="9">
    <location>
        <begin position="127"/>
        <end position="152"/>
    </location>
</feature>
<dbReference type="GO" id="GO:0090563">
    <property type="term" value="F:protein-phosphocysteine-sugar phosphotransferase activity"/>
    <property type="evidence" value="ECO:0007669"/>
    <property type="project" value="TreeGrafter"/>
</dbReference>
<organism evidence="11 12">
    <name type="scientific">Virgibacillus profundi</name>
    <dbReference type="NCBI Taxonomy" id="2024555"/>
    <lineage>
        <taxon>Bacteria</taxon>
        <taxon>Bacillati</taxon>
        <taxon>Bacillota</taxon>
        <taxon>Bacilli</taxon>
        <taxon>Bacillales</taxon>
        <taxon>Bacillaceae</taxon>
        <taxon>Virgibacillus</taxon>
    </lineage>
</organism>
<reference evidence="11 12" key="1">
    <citation type="submission" date="2017-08" db="EMBL/GenBank/DDBJ databases">
        <title>Virgibacillus indicus sp. nov. and Virgibacillus profoundi sp. nov, two moderately halophilic bacteria isolated from marine sediment by using the Microfluidic Streak Plate.</title>
        <authorList>
            <person name="Xu B."/>
            <person name="Hu B."/>
            <person name="Wang J."/>
            <person name="Zhu Y."/>
            <person name="Huang L."/>
            <person name="Du W."/>
            <person name="Huang Y."/>
        </authorList>
    </citation>
    <scope>NUCLEOTIDE SEQUENCE [LARGE SCALE GENOMIC DNA]</scope>
    <source>
        <strain evidence="11 12">IO3-P3-H5</strain>
    </source>
</reference>
<accession>A0A2A2IAF6</accession>
<evidence type="ECO:0000313" key="12">
    <source>
        <dbReference type="Proteomes" id="UP000218887"/>
    </source>
</evidence>
<dbReference type="GO" id="GO:0005351">
    <property type="term" value="F:carbohydrate:proton symporter activity"/>
    <property type="evidence" value="ECO:0007669"/>
    <property type="project" value="InterPro"/>
</dbReference>
<dbReference type="InterPro" id="IPR050864">
    <property type="entry name" value="Bacterial_PTS_Sugar_Transport"/>
</dbReference>
<dbReference type="PANTHER" id="PTHR30505:SF0">
    <property type="entry name" value="FRUCTOSE-LIKE PTS SYSTEM EIIBC COMPONENT-RELATED"/>
    <property type="match status" value="1"/>
</dbReference>
<feature type="transmembrane region" description="Helical" evidence="9">
    <location>
        <begin position="202"/>
        <end position="227"/>
    </location>
</feature>
<dbReference type="EMBL" id="NPOA01000013">
    <property type="protein sequence ID" value="PAV28316.1"/>
    <property type="molecule type" value="Genomic_DNA"/>
</dbReference>
<dbReference type="Pfam" id="PF02378">
    <property type="entry name" value="PTS_EIIC"/>
    <property type="match status" value="1"/>
</dbReference>
<proteinExistence type="predicted"/>
<dbReference type="AlphaFoldDB" id="A0A2A2IAF6"/>
<feature type="transmembrane region" description="Helical" evidence="9">
    <location>
        <begin position="265"/>
        <end position="284"/>
    </location>
</feature>
<keyword evidence="4" id="KW-0762">Sugar transport</keyword>
<dbReference type="Proteomes" id="UP000218887">
    <property type="component" value="Unassembled WGS sequence"/>
</dbReference>
<evidence type="ECO:0000256" key="8">
    <source>
        <dbReference type="ARBA" id="ARBA00023136"/>
    </source>
</evidence>
<evidence type="ECO:0000256" key="3">
    <source>
        <dbReference type="ARBA" id="ARBA00022475"/>
    </source>
</evidence>
<dbReference type="GO" id="GO:0009401">
    <property type="term" value="P:phosphoenolpyruvate-dependent sugar phosphotransferase system"/>
    <property type="evidence" value="ECO:0007669"/>
    <property type="project" value="UniProtKB-KW"/>
</dbReference>
<feature type="transmembrane region" description="Helical" evidence="9">
    <location>
        <begin position="84"/>
        <end position="107"/>
    </location>
</feature>
<dbReference type="GO" id="GO:0005886">
    <property type="term" value="C:plasma membrane"/>
    <property type="evidence" value="ECO:0007669"/>
    <property type="project" value="UniProtKB-SubCell"/>
</dbReference>
<evidence type="ECO:0000256" key="2">
    <source>
        <dbReference type="ARBA" id="ARBA00022448"/>
    </source>
</evidence>
<sequence length="341" mass="35369">MGVKTMWNEAKKHLMTGVSYMIPIVVAGGILLSLGVIIGEETSMGEQLVNYGVWTLGLMVPMIAGYISYSIADRPGIAVGLASGVFAAELGTGYIGGILVGFFAGWITNQLKKIPLHPNIAVIKPIMIIPVLGIGAAAIFMWLISIPLAPAMTGLENWLNSMEGNNLLILGFIIGAMMAFDMGGPVNKIALAFCYATLAEGIYAPMAACWIGIMAAPLGLSLATLIFPKKFSKSEKGNAIPAVLMGSLGITEGAIPYAVATPLKVIPVITIGSGIGGGIALMLGAESPIPAAIGIWGLPFVNGPFMLLIGLLVAIIIIALTVGILRKESDVDDSEDAGLSF</sequence>
<evidence type="ECO:0000256" key="9">
    <source>
        <dbReference type="SAM" id="Phobius"/>
    </source>
</evidence>
<dbReference type="PROSITE" id="PS51104">
    <property type="entry name" value="PTS_EIIC_TYPE_2"/>
    <property type="match status" value="1"/>
</dbReference>
<evidence type="ECO:0000256" key="6">
    <source>
        <dbReference type="ARBA" id="ARBA00022692"/>
    </source>
</evidence>
<evidence type="ECO:0000256" key="5">
    <source>
        <dbReference type="ARBA" id="ARBA00022683"/>
    </source>
</evidence>
<protein>
    <submittedName>
        <fullName evidence="11">PTS system, fructose subfamily, IIC subunit</fullName>
    </submittedName>
</protein>
<comment type="subcellular location">
    <subcellularLocation>
        <location evidence="1">Cell inner membrane</location>
        <topology evidence="1">Multi-pass membrane protein</topology>
    </subcellularLocation>
</comment>
<evidence type="ECO:0000313" key="11">
    <source>
        <dbReference type="EMBL" id="PAV28316.1"/>
    </source>
</evidence>
<dbReference type="OrthoDB" id="9782569at2"/>
<keyword evidence="6 9" id="KW-0812">Transmembrane</keyword>
<gene>
    <name evidence="11" type="ORF">CIL05_16905</name>
</gene>
<keyword evidence="7 9" id="KW-1133">Transmembrane helix</keyword>
<keyword evidence="8 9" id="KW-0472">Membrane</keyword>
<feature type="domain" description="PTS EIIC type-2" evidence="10">
    <location>
        <begin position="10"/>
        <end position="341"/>
    </location>
</feature>
<dbReference type="GO" id="GO:0008982">
    <property type="term" value="F:protein-N(PI)-phosphohistidine-sugar phosphotransferase activity"/>
    <property type="evidence" value="ECO:0007669"/>
    <property type="project" value="InterPro"/>
</dbReference>
<feature type="transmembrane region" description="Helical" evidence="9">
    <location>
        <begin position="305"/>
        <end position="325"/>
    </location>
</feature>
<name>A0A2A2IAF6_9BACI</name>
<comment type="caution">
    <text evidence="11">The sequence shown here is derived from an EMBL/GenBank/DDBJ whole genome shotgun (WGS) entry which is preliminary data.</text>
</comment>
<dbReference type="InterPro" id="IPR013014">
    <property type="entry name" value="PTS_EIIC_2"/>
</dbReference>
<dbReference type="PANTHER" id="PTHR30505">
    <property type="entry name" value="FRUCTOSE-LIKE PERMEASE"/>
    <property type="match status" value="1"/>
</dbReference>
<dbReference type="InterPro" id="IPR003352">
    <property type="entry name" value="PTS_EIIC"/>
</dbReference>